<feature type="active site" description="Acyl-thioester intermediate" evidence="3">
    <location>
        <position position="135"/>
    </location>
</feature>
<evidence type="ECO:0000256" key="3">
    <source>
        <dbReference type="PIRSR" id="PIRSR000148-1"/>
    </source>
</evidence>
<dbReference type="CDD" id="cd02314">
    <property type="entry name" value="VcASADH1_like_N"/>
    <property type="match status" value="1"/>
</dbReference>
<keyword evidence="6" id="KW-1185">Reference proteome</keyword>
<dbReference type="GO" id="GO:0046983">
    <property type="term" value="F:protein dimerization activity"/>
    <property type="evidence" value="ECO:0007669"/>
    <property type="project" value="InterPro"/>
</dbReference>
<dbReference type="AlphaFoldDB" id="A0A388S8Z9"/>
<evidence type="ECO:0000313" key="6">
    <source>
        <dbReference type="Proteomes" id="UP000266091"/>
    </source>
</evidence>
<dbReference type="GO" id="GO:0051287">
    <property type="term" value="F:NAD binding"/>
    <property type="evidence" value="ECO:0007669"/>
    <property type="project" value="InterPro"/>
</dbReference>
<accession>A0A401LLN4</accession>
<comment type="similarity">
    <text evidence="1">Belongs to the aspartate-semialdehyde dehydrogenase family.</text>
</comment>
<dbReference type="GO" id="GO:0009089">
    <property type="term" value="P:lysine biosynthetic process via diaminopimelate"/>
    <property type="evidence" value="ECO:0007669"/>
    <property type="project" value="UniProtKB-UniRule"/>
</dbReference>
<dbReference type="InterPro" id="IPR000534">
    <property type="entry name" value="Semialdehyde_DH_NAD-bd"/>
</dbReference>
<protein>
    <recommendedName>
        <fullName evidence="2">Aspartate-semialdehyde dehydrogenase</fullName>
        <ecNumber evidence="2">1.2.1.11</ecNumber>
    </recommendedName>
</protein>
<evidence type="ECO:0000256" key="2">
    <source>
        <dbReference type="NCBIfam" id="TIGR01745"/>
    </source>
</evidence>
<dbReference type="Gene3D" id="3.30.360.10">
    <property type="entry name" value="Dihydrodipicolinate Reductase, domain 2"/>
    <property type="match status" value="1"/>
</dbReference>
<dbReference type="GO" id="GO:0050661">
    <property type="term" value="F:NADP binding"/>
    <property type="evidence" value="ECO:0007669"/>
    <property type="project" value="InterPro"/>
</dbReference>
<dbReference type="EMBL" id="BGZJ01000001">
    <property type="protein sequence ID" value="GBO92742.1"/>
    <property type="molecule type" value="Genomic_DNA"/>
</dbReference>
<dbReference type="SUPFAM" id="SSF55347">
    <property type="entry name" value="Glyceraldehyde-3-phosphate dehydrogenase-like, C-terminal domain"/>
    <property type="match status" value="1"/>
</dbReference>
<evidence type="ECO:0000256" key="1">
    <source>
        <dbReference type="ARBA" id="ARBA00010584"/>
    </source>
</evidence>
<dbReference type="GO" id="GO:0009086">
    <property type="term" value="P:methionine biosynthetic process"/>
    <property type="evidence" value="ECO:0007669"/>
    <property type="project" value="InterPro"/>
</dbReference>
<dbReference type="InterPro" id="IPR011534">
    <property type="entry name" value="Asp_ADH_gamma-type"/>
</dbReference>
<name>A0A388S8Z9_9BURK</name>
<dbReference type="EC" id="1.2.1.11" evidence="2"/>
<dbReference type="GO" id="GO:0009088">
    <property type="term" value="P:threonine biosynthetic process"/>
    <property type="evidence" value="ECO:0007669"/>
    <property type="project" value="InterPro"/>
</dbReference>
<dbReference type="Proteomes" id="UP000266091">
    <property type="component" value="Unassembled WGS sequence"/>
</dbReference>
<dbReference type="InterPro" id="IPR012280">
    <property type="entry name" value="Semialdhyde_DH_dimer_dom"/>
</dbReference>
<dbReference type="Pfam" id="PF02774">
    <property type="entry name" value="Semialdhyde_dhC"/>
    <property type="match status" value="1"/>
</dbReference>
<dbReference type="PANTHER" id="PTHR46278:SF4">
    <property type="entry name" value="ASPARTATE-SEMIALDEHYDE DEHYDROGENASE"/>
    <property type="match status" value="1"/>
</dbReference>
<dbReference type="NCBIfam" id="TIGR01745">
    <property type="entry name" value="asd_gamma"/>
    <property type="match status" value="1"/>
</dbReference>
<dbReference type="GO" id="GO:0004073">
    <property type="term" value="F:aspartate-semialdehyde dehydrogenase activity"/>
    <property type="evidence" value="ECO:0007669"/>
    <property type="project" value="UniProtKB-UniRule"/>
</dbReference>
<comment type="caution">
    <text evidence="5">The sequence shown here is derived from an EMBL/GenBank/DDBJ whole genome shotgun (WGS) entry which is preliminary data.</text>
</comment>
<dbReference type="SUPFAM" id="SSF51735">
    <property type="entry name" value="NAD(P)-binding Rossmann-fold domains"/>
    <property type="match status" value="1"/>
</dbReference>
<feature type="active site" description="Proton acceptor" evidence="3">
    <location>
        <position position="279"/>
    </location>
</feature>
<dbReference type="NCBIfam" id="NF005144">
    <property type="entry name" value="PRK06598.1"/>
    <property type="match status" value="1"/>
</dbReference>
<dbReference type="CDD" id="cd23938">
    <property type="entry name" value="ASADH_C_bac_like"/>
    <property type="match status" value="1"/>
</dbReference>
<gene>
    <name evidence="5" type="primary">asd</name>
    <name evidence="5" type="ORF">MESMUL_00960</name>
</gene>
<dbReference type="InterPro" id="IPR036291">
    <property type="entry name" value="NAD(P)-bd_dom_sf"/>
</dbReference>
<dbReference type="Gene3D" id="3.40.50.720">
    <property type="entry name" value="NAD(P)-binding Rossmann-like Domain"/>
    <property type="match status" value="1"/>
</dbReference>
<accession>A0A388S8Z9</accession>
<dbReference type="OrthoDB" id="9022717at2"/>
<sequence>MILGMVGWRGMVGSVLTNRMREENDFAFADKVIFYSTSNPGGAAPALPNGEPVLLDANKIDDLARCDVILTCQGGDYTKAIHPQLRAAGWKGYWIDAASALRMEPNAVIVLDPVNDAVIRESLKNGGVDFIGGNCTVSLMLMAMDGLIREDLVEWVSSMTYQAASGAGAKNMRELLLQMGSLYGSVKDLLADPKSSILEIDRRVSEQFRSPEFPTAAFGAPLAGSVLSWIDKDLGNGMSREEWKGGAEANKILGRPAQPQPGSLIVEGLCVRISSMRCHSQALTVKLKKDLSVEEIEAKLAAANPWVKVIPNEREVSIRELAPSTVAGTLSVPIGRIRKLAMGPEYISAFTVGDQLLWGAAEPLRRMFRILVDFKKAA</sequence>
<reference evidence="5 6" key="1">
    <citation type="journal article" date="2018" name="Int. J. Syst. Evol. Microbiol.">
        <title>Mesosutterella multiformis gen. nov., sp. nov., a member of the family Sutterellaceae and Sutterella megalosphaeroides sp. nov., isolated from human faeces.</title>
        <authorList>
            <person name="Sakamoto M."/>
            <person name="Ikeyama N."/>
            <person name="Kunihiro T."/>
            <person name="Iino T."/>
            <person name="Yuki M."/>
            <person name="Ohkuma M."/>
        </authorList>
    </citation>
    <scope>NUCLEOTIDE SEQUENCE [LARGE SCALE GENOMIC DNA]</scope>
    <source>
        <strain evidence="5 6">4NBBH2</strain>
    </source>
</reference>
<evidence type="ECO:0000259" key="4">
    <source>
        <dbReference type="SMART" id="SM00859"/>
    </source>
</evidence>
<dbReference type="Pfam" id="PF01118">
    <property type="entry name" value="Semialdhyde_dh"/>
    <property type="match status" value="1"/>
</dbReference>
<dbReference type="PIRSF" id="PIRSF000148">
    <property type="entry name" value="ASA_dh"/>
    <property type="match status" value="1"/>
</dbReference>
<feature type="domain" description="Semialdehyde dehydrogenase NAD-binding" evidence="4">
    <location>
        <begin position="2"/>
        <end position="122"/>
    </location>
</feature>
<dbReference type="GO" id="GO:0009097">
    <property type="term" value="P:isoleucine biosynthetic process"/>
    <property type="evidence" value="ECO:0007669"/>
    <property type="project" value="InterPro"/>
</dbReference>
<proteinExistence type="inferred from homology"/>
<dbReference type="SMART" id="SM00859">
    <property type="entry name" value="Semialdhyde_dh"/>
    <property type="match status" value="1"/>
</dbReference>
<dbReference type="RefSeq" id="WP_022443571.1">
    <property type="nucleotide sequence ID" value="NZ_BGZJ01000001.1"/>
</dbReference>
<organism evidence="5 6">
    <name type="scientific">Mesosutterella multiformis</name>
    <dbReference type="NCBI Taxonomy" id="2259133"/>
    <lineage>
        <taxon>Bacteria</taxon>
        <taxon>Pseudomonadati</taxon>
        <taxon>Pseudomonadota</taxon>
        <taxon>Betaproteobacteria</taxon>
        <taxon>Burkholderiales</taxon>
        <taxon>Sutterellaceae</taxon>
        <taxon>Mesosutterella</taxon>
    </lineage>
</organism>
<evidence type="ECO:0000313" key="5">
    <source>
        <dbReference type="EMBL" id="GBO92742.1"/>
    </source>
</evidence>
<dbReference type="PANTHER" id="PTHR46278">
    <property type="entry name" value="DEHYDROGENASE, PUTATIVE-RELATED"/>
    <property type="match status" value="1"/>
</dbReference>